<sequence>MSVGKNAPPSADKVEEEEVEAGGQDGGAAVVQQQQQKETTSASGGKKKKAARYGRCFSGLELSIGPGPLKDADADKLKGQIRKWARAVVAYARQLSFGSPRSSLRTPTDGATPRSATFPSKSKSGLAGGGDPDPRAQPPP</sequence>
<evidence type="ECO:0000313" key="2">
    <source>
        <dbReference type="Proteomes" id="UP001732700"/>
    </source>
</evidence>
<reference evidence="1" key="1">
    <citation type="submission" date="2021-05" db="EMBL/GenBank/DDBJ databases">
        <authorList>
            <person name="Scholz U."/>
            <person name="Mascher M."/>
            <person name="Fiebig A."/>
        </authorList>
    </citation>
    <scope>NUCLEOTIDE SEQUENCE [LARGE SCALE GENOMIC DNA]</scope>
</reference>
<dbReference type="EnsemblPlants" id="AVESA.00010b.r2.3DG0556250.1">
    <property type="protein sequence ID" value="AVESA.00010b.r2.3DG0556250.1.CDS.1"/>
    <property type="gene ID" value="AVESA.00010b.r2.3DG0556250"/>
</dbReference>
<keyword evidence="2" id="KW-1185">Reference proteome</keyword>
<evidence type="ECO:0000313" key="1">
    <source>
        <dbReference type="EnsemblPlants" id="AVESA.00010b.r2.3DG0556250.1.CDS.1"/>
    </source>
</evidence>
<accession>A0ACD5W2A0</accession>
<protein>
    <submittedName>
        <fullName evidence="1">Uncharacterized protein</fullName>
    </submittedName>
</protein>
<organism evidence="1 2">
    <name type="scientific">Avena sativa</name>
    <name type="common">Oat</name>
    <dbReference type="NCBI Taxonomy" id="4498"/>
    <lineage>
        <taxon>Eukaryota</taxon>
        <taxon>Viridiplantae</taxon>
        <taxon>Streptophyta</taxon>
        <taxon>Embryophyta</taxon>
        <taxon>Tracheophyta</taxon>
        <taxon>Spermatophyta</taxon>
        <taxon>Magnoliopsida</taxon>
        <taxon>Liliopsida</taxon>
        <taxon>Poales</taxon>
        <taxon>Poaceae</taxon>
        <taxon>BOP clade</taxon>
        <taxon>Pooideae</taxon>
        <taxon>Poodae</taxon>
        <taxon>Poeae</taxon>
        <taxon>Poeae Chloroplast Group 1 (Aveneae type)</taxon>
        <taxon>Aveninae</taxon>
        <taxon>Avena</taxon>
    </lineage>
</organism>
<dbReference type="Proteomes" id="UP001732700">
    <property type="component" value="Chromosome 3D"/>
</dbReference>
<proteinExistence type="predicted"/>
<name>A0ACD5W2A0_AVESA</name>
<reference evidence="1" key="2">
    <citation type="submission" date="2025-09" db="UniProtKB">
        <authorList>
            <consortium name="EnsemblPlants"/>
        </authorList>
    </citation>
    <scope>IDENTIFICATION</scope>
</reference>